<keyword evidence="6" id="KW-1185">Reference proteome</keyword>
<proteinExistence type="inferred from homology"/>
<dbReference type="STRING" id="693986.MOC_3268"/>
<dbReference type="CDD" id="cd06268">
    <property type="entry name" value="PBP1_ABC_transporter_LIVBP-like"/>
    <property type="match status" value="1"/>
</dbReference>
<dbReference type="InterPro" id="IPR006311">
    <property type="entry name" value="TAT_signal"/>
</dbReference>
<feature type="domain" description="Leucine-binding protein" evidence="4">
    <location>
        <begin position="40"/>
        <end position="375"/>
    </location>
</feature>
<accession>A0A089NYZ8</accession>
<evidence type="ECO:0000313" key="6">
    <source>
        <dbReference type="Proteomes" id="UP000029492"/>
    </source>
</evidence>
<organism evidence="5 6">
    <name type="scientific">Methylobacterium oryzae CBMB20</name>
    <dbReference type="NCBI Taxonomy" id="693986"/>
    <lineage>
        <taxon>Bacteria</taxon>
        <taxon>Pseudomonadati</taxon>
        <taxon>Pseudomonadota</taxon>
        <taxon>Alphaproteobacteria</taxon>
        <taxon>Hyphomicrobiales</taxon>
        <taxon>Methylobacteriaceae</taxon>
        <taxon>Methylobacterium</taxon>
    </lineage>
</organism>
<dbReference type="KEGG" id="mor:MOC_3268"/>
<keyword evidence="3" id="KW-0813">Transport</keyword>
<name>A0A089NYZ8_9HYPH</name>
<dbReference type="HOGENOM" id="CLU_027128_1_0_5"/>
<dbReference type="Gene3D" id="3.40.50.2300">
    <property type="match status" value="2"/>
</dbReference>
<dbReference type="InterPro" id="IPR028081">
    <property type="entry name" value="Leu-bd"/>
</dbReference>
<dbReference type="InterPro" id="IPR028082">
    <property type="entry name" value="Peripla_BP_I"/>
</dbReference>
<protein>
    <submittedName>
        <fullName evidence="5">Extracellular ligand-binding receptor</fullName>
    </submittedName>
</protein>
<evidence type="ECO:0000256" key="3">
    <source>
        <dbReference type="ARBA" id="ARBA00022970"/>
    </source>
</evidence>
<keyword evidence="5" id="KW-0675">Receptor</keyword>
<dbReference type="EMBL" id="CP003811">
    <property type="protein sequence ID" value="AIQ91023.1"/>
    <property type="molecule type" value="Genomic_DNA"/>
</dbReference>
<evidence type="ECO:0000313" key="5">
    <source>
        <dbReference type="EMBL" id="AIQ91023.1"/>
    </source>
</evidence>
<dbReference type="InterPro" id="IPR051010">
    <property type="entry name" value="BCAA_transport"/>
</dbReference>
<dbReference type="AlphaFoldDB" id="A0A089NYZ8"/>
<dbReference type="PANTHER" id="PTHR30483">
    <property type="entry name" value="LEUCINE-SPECIFIC-BINDING PROTEIN"/>
    <property type="match status" value="1"/>
</dbReference>
<dbReference type="PROSITE" id="PS51318">
    <property type="entry name" value="TAT"/>
    <property type="match status" value="1"/>
</dbReference>
<sequence>MTDRFGDSLSRRSLLKAGGAALLAPALASPALSQGQSDVIRIGHLTPRTGFLGPLGEFAVQAAQLAVEEINAAGGIAGRKVELLSEDSVNPQTASAKAERMVQRDRVACLVGEINSASALAISQVAQREKILFINTGANSDALRGSDCKRFMFHVESQNTMMVRACGRALLDRGLIKGRKVYALTADYAFGHDLLKQAKKYFAANDATLVGEDLIPTELTDFSPFLLKLRQAKPDLVICNLAGAQITNFLKQYSEFGLPFPVAGFGFDTALAWGAGPGNFLGTWPVIWHHQIASPSAKTFVAAFKAKYKKPPENQGWGDYTALKIVAQSMNELKATESIKVVEHLESGAKFDIAKVREGYFRPWDHELMQEMFAITALPADQVKNPYDIFTSTGPLPGPGESLEVLATTRDENACTFPA</sequence>
<gene>
    <name evidence="5" type="ORF">MOC_3268</name>
</gene>
<dbReference type="eggNOG" id="COG0683">
    <property type="taxonomic scope" value="Bacteria"/>
</dbReference>
<comment type="similarity">
    <text evidence="1">Belongs to the leucine-binding protein family.</text>
</comment>
<evidence type="ECO:0000256" key="2">
    <source>
        <dbReference type="ARBA" id="ARBA00022729"/>
    </source>
</evidence>
<keyword evidence="3" id="KW-0029">Amino-acid transport</keyword>
<dbReference type="PANTHER" id="PTHR30483:SF6">
    <property type="entry name" value="PERIPLASMIC BINDING PROTEIN OF ABC TRANSPORTER FOR NATURAL AMINO ACIDS"/>
    <property type="match status" value="1"/>
</dbReference>
<dbReference type="RefSeq" id="WP_043758095.1">
    <property type="nucleotide sequence ID" value="NZ_CP003811.1"/>
</dbReference>
<evidence type="ECO:0000256" key="1">
    <source>
        <dbReference type="ARBA" id="ARBA00010062"/>
    </source>
</evidence>
<evidence type="ECO:0000259" key="4">
    <source>
        <dbReference type="Pfam" id="PF13458"/>
    </source>
</evidence>
<dbReference type="Proteomes" id="UP000029492">
    <property type="component" value="Chromosome"/>
</dbReference>
<keyword evidence="2" id="KW-0732">Signal</keyword>
<dbReference type="SUPFAM" id="SSF53822">
    <property type="entry name" value="Periplasmic binding protein-like I"/>
    <property type="match status" value="1"/>
</dbReference>
<reference evidence="5 6" key="1">
    <citation type="journal article" date="2014" name="PLoS ONE">
        <title>Genome Information of Methylobacterium oryzae, a Plant-Probiotic Methylotroph in the Phyllosphere.</title>
        <authorList>
            <person name="Kwak M.J."/>
            <person name="Jeong H."/>
            <person name="Madhaiyan M."/>
            <person name="Lee Y."/>
            <person name="Sa T.M."/>
            <person name="Oh T.K."/>
            <person name="Kim J.F."/>
        </authorList>
    </citation>
    <scope>NUCLEOTIDE SEQUENCE [LARGE SCALE GENOMIC DNA]</scope>
    <source>
        <strain evidence="5 6">CBMB20</strain>
    </source>
</reference>
<dbReference type="Pfam" id="PF13458">
    <property type="entry name" value="Peripla_BP_6"/>
    <property type="match status" value="1"/>
</dbReference>
<dbReference type="GO" id="GO:0006865">
    <property type="term" value="P:amino acid transport"/>
    <property type="evidence" value="ECO:0007669"/>
    <property type="project" value="UniProtKB-KW"/>
</dbReference>